<proteinExistence type="predicted"/>
<protein>
    <recommendedName>
        <fullName evidence="1">FH2 domain-containing protein</fullName>
    </recommendedName>
</protein>
<organism evidence="2">
    <name type="scientific">Aplanochytrium stocchinoi</name>
    <dbReference type="NCBI Taxonomy" id="215587"/>
    <lineage>
        <taxon>Eukaryota</taxon>
        <taxon>Sar</taxon>
        <taxon>Stramenopiles</taxon>
        <taxon>Bigyra</taxon>
        <taxon>Labyrinthulomycetes</taxon>
        <taxon>Thraustochytrida</taxon>
        <taxon>Thraustochytriidae</taxon>
        <taxon>Aplanochytrium</taxon>
    </lineage>
</organism>
<evidence type="ECO:0000313" key="2">
    <source>
        <dbReference type="EMBL" id="CAE0432014.1"/>
    </source>
</evidence>
<dbReference type="SUPFAM" id="SSF101447">
    <property type="entry name" value="Formin homology 2 domain (FH2 domain)"/>
    <property type="match status" value="1"/>
</dbReference>
<evidence type="ECO:0000259" key="1">
    <source>
        <dbReference type="PROSITE" id="PS51444"/>
    </source>
</evidence>
<dbReference type="EMBL" id="HBIN01003417">
    <property type="protein sequence ID" value="CAE0432014.1"/>
    <property type="molecule type" value="Transcribed_RNA"/>
</dbReference>
<sequence>MIFINDPKRRQNMAIFATTLTKGTRKVDDVMDAVRNLRAEELNESMLISMQEFSPNSDETAEIQEYEESNGDISLLGPAELYIHHLVQVPRYKQRVNALLFQMRFGDQTAEIKKMNDILLETSYSIHNSKNLARLLGIVLKVGNELNAGTSKGGAQGVHISSLTKLTTTKSNTKKTLLEYIVEKVEQKDPSLLGIKKDLPLLAEAAKVNLKSLTADINKLRTGIKSMVATVKMANDAGNDHVFVEKLSPFLGRVSETIDSIDERNQEANLAFTELCVYLGEDPNATSPDSMFKELSMFVNLVDSTVTKVREAEERKRKKSRTRNETKIEKEIIQILHVINGRRVFFCIISFIYRSGCVYEQILANKSMKTLTFFS</sequence>
<dbReference type="SMART" id="SM00498">
    <property type="entry name" value="FH2"/>
    <property type="match status" value="1"/>
</dbReference>
<name>A0A7S3LIA3_9STRA</name>
<reference evidence="2" key="1">
    <citation type="submission" date="2021-01" db="EMBL/GenBank/DDBJ databases">
        <authorList>
            <person name="Corre E."/>
            <person name="Pelletier E."/>
            <person name="Niang G."/>
            <person name="Scheremetjew M."/>
            <person name="Finn R."/>
            <person name="Kale V."/>
            <person name="Holt S."/>
            <person name="Cochrane G."/>
            <person name="Meng A."/>
            <person name="Brown T."/>
            <person name="Cohen L."/>
        </authorList>
    </citation>
    <scope>NUCLEOTIDE SEQUENCE</scope>
    <source>
        <strain evidence="2">GSBS06</strain>
    </source>
</reference>
<feature type="domain" description="FH2" evidence="1">
    <location>
        <begin position="1"/>
        <end position="328"/>
    </location>
</feature>
<dbReference type="AlphaFoldDB" id="A0A7S3LIA3"/>
<dbReference type="Gene3D" id="1.20.58.2220">
    <property type="entry name" value="Formin, FH2 domain"/>
    <property type="match status" value="1"/>
</dbReference>
<dbReference type="PROSITE" id="PS51444">
    <property type="entry name" value="FH2"/>
    <property type="match status" value="1"/>
</dbReference>
<accession>A0A7S3LIA3</accession>
<dbReference type="InterPro" id="IPR042201">
    <property type="entry name" value="FH2_Formin_sf"/>
</dbReference>
<dbReference type="PANTHER" id="PTHR45725">
    <property type="entry name" value="FORMIN HOMOLOGY 2 FAMILY MEMBER"/>
    <property type="match status" value="1"/>
</dbReference>
<dbReference type="PANTHER" id="PTHR45725:SF1">
    <property type="entry name" value="DISHEVELLED ASSOCIATED ACTIVATOR OF MORPHOGENESIS, ISOFORM D"/>
    <property type="match status" value="1"/>
</dbReference>
<dbReference type="InterPro" id="IPR051425">
    <property type="entry name" value="Formin_Homology"/>
</dbReference>
<dbReference type="Pfam" id="PF02181">
    <property type="entry name" value="FH2"/>
    <property type="match status" value="1"/>
</dbReference>
<gene>
    <name evidence="2" type="ORF">ASTO00021_LOCUS2347</name>
</gene>
<dbReference type="InterPro" id="IPR015425">
    <property type="entry name" value="FH2_Formin"/>
</dbReference>